<name>A0ABY9V0N8_9ACTN</name>
<dbReference type="InterPro" id="IPR037523">
    <property type="entry name" value="VOC_core"/>
</dbReference>
<evidence type="ECO:0000313" key="2">
    <source>
        <dbReference type="EMBL" id="WNE98338.1"/>
    </source>
</evidence>
<organism evidence="2 3">
    <name type="scientific">Streptomyces luomodiensis</name>
    <dbReference type="NCBI Taxonomy" id="3026192"/>
    <lineage>
        <taxon>Bacteria</taxon>
        <taxon>Bacillati</taxon>
        <taxon>Actinomycetota</taxon>
        <taxon>Actinomycetes</taxon>
        <taxon>Kitasatosporales</taxon>
        <taxon>Streptomycetaceae</taxon>
        <taxon>Streptomyces</taxon>
    </lineage>
</organism>
<proteinExistence type="predicted"/>
<dbReference type="EMBL" id="CP117522">
    <property type="protein sequence ID" value="WNE98338.1"/>
    <property type="molecule type" value="Genomic_DNA"/>
</dbReference>
<dbReference type="CDD" id="cd06587">
    <property type="entry name" value="VOC"/>
    <property type="match status" value="1"/>
</dbReference>
<dbReference type="Gene3D" id="3.10.180.10">
    <property type="entry name" value="2,3-Dihydroxybiphenyl 1,2-Dioxygenase, domain 1"/>
    <property type="match status" value="1"/>
</dbReference>
<evidence type="ECO:0000313" key="3">
    <source>
        <dbReference type="Proteomes" id="UP001305606"/>
    </source>
</evidence>
<dbReference type="Pfam" id="PF00903">
    <property type="entry name" value="Glyoxalase"/>
    <property type="match status" value="1"/>
</dbReference>
<dbReference type="InterPro" id="IPR029068">
    <property type="entry name" value="Glyas_Bleomycin-R_OHBP_Dase"/>
</dbReference>
<dbReference type="Proteomes" id="UP001305606">
    <property type="component" value="Chromosome"/>
</dbReference>
<protein>
    <submittedName>
        <fullName evidence="2">VOC family protein</fullName>
    </submittedName>
</protein>
<dbReference type="RefSeq" id="WP_311037095.1">
    <property type="nucleotide sequence ID" value="NZ_CP117522.1"/>
</dbReference>
<sequence length="155" mass="17746">MTPPPAAQVHHIGVETFDLANSLSWYEDYFDCRRTWIAEELSELTRSRLPHVTRIAEVAVGDLRFHLLERGDRGGPRQAGGPSEFQHVCLSAQTVADLGRWRDRWLELHRSGRYAFTRSDPPTEIVTDAEGVRSFYCFDVNGLEFEFTHVPESAR</sequence>
<gene>
    <name evidence="2" type="ORF">PS467_24910</name>
</gene>
<keyword evidence="3" id="KW-1185">Reference proteome</keyword>
<dbReference type="SUPFAM" id="SSF54593">
    <property type="entry name" value="Glyoxalase/Bleomycin resistance protein/Dihydroxybiphenyl dioxygenase"/>
    <property type="match status" value="1"/>
</dbReference>
<dbReference type="InterPro" id="IPR004360">
    <property type="entry name" value="Glyas_Fos-R_dOase_dom"/>
</dbReference>
<reference evidence="2 3" key="1">
    <citation type="submission" date="2023-02" db="EMBL/GenBank/DDBJ databases">
        <title>Streptomyces sp. SCA4-21 with antifungal activity against Fusarium oxysporum f. sp. cubense, Streptomyces sp. SCA2-17 with antifungal activity against Fusarium oxysporum f. sp. cubense.</title>
        <authorList>
            <person name="Qi D."/>
        </authorList>
    </citation>
    <scope>NUCLEOTIDE SEQUENCE [LARGE SCALE GENOMIC DNA]</scope>
    <source>
        <strain evidence="2 3">SCA4-21</strain>
    </source>
</reference>
<evidence type="ECO:0000259" key="1">
    <source>
        <dbReference type="PROSITE" id="PS51819"/>
    </source>
</evidence>
<dbReference type="PROSITE" id="PS51819">
    <property type="entry name" value="VOC"/>
    <property type="match status" value="1"/>
</dbReference>
<accession>A0ABY9V0N8</accession>
<feature type="domain" description="VOC" evidence="1">
    <location>
        <begin position="8"/>
        <end position="150"/>
    </location>
</feature>